<dbReference type="Proteomes" id="UP000037136">
    <property type="component" value="Unassembled WGS sequence"/>
</dbReference>
<feature type="region of interest" description="Disordered" evidence="9">
    <location>
        <begin position="13"/>
        <end position="47"/>
    </location>
</feature>
<dbReference type="GO" id="GO:0002098">
    <property type="term" value="P:tRNA wobble uridine modification"/>
    <property type="evidence" value="ECO:0007669"/>
    <property type="project" value="InterPro"/>
</dbReference>
<dbReference type="GO" id="GO:0033588">
    <property type="term" value="C:elongator holoenzyme complex"/>
    <property type="evidence" value="ECO:0007669"/>
    <property type="project" value="InterPro"/>
</dbReference>
<keyword evidence="11" id="KW-1185">Reference proteome</keyword>
<gene>
    <name evidence="10" type="ORF">XA68_10299</name>
</gene>
<evidence type="ECO:0000256" key="3">
    <source>
        <dbReference type="ARBA" id="ARBA00005043"/>
    </source>
</evidence>
<dbReference type="Pfam" id="PF05625">
    <property type="entry name" value="PAXNEB"/>
    <property type="match status" value="1"/>
</dbReference>
<dbReference type="GO" id="GO:0008023">
    <property type="term" value="C:transcription elongation factor complex"/>
    <property type="evidence" value="ECO:0007669"/>
    <property type="project" value="TreeGrafter"/>
</dbReference>
<evidence type="ECO:0000256" key="7">
    <source>
        <dbReference type="ARBA" id="ARBA00022694"/>
    </source>
</evidence>
<proteinExistence type="inferred from homology"/>
<evidence type="ECO:0000256" key="9">
    <source>
        <dbReference type="SAM" id="MobiDB-lite"/>
    </source>
</evidence>
<evidence type="ECO:0000256" key="5">
    <source>
        <dbReference type="ARBA" id="ARBA00020265"/>
    </source>
</evidence>
<dbReference type="EMBL" id="LAZP02001065">
    <property type="protein sequence ID" value="PFH55239.1"/>
    <property type="molecule type" value="Genomic_DNA"/>
</dbReference>
<comment type="subcellular location">
    <subcellularLocation>
        <location evidence="2">Cytoplasm</location>
    </subcellularLocation>
    <subcellularLocation>
        <location evidence="1">Nucleus</location>
    </subcellularLocation>
</comment>
<evidence type="ECO:0000256" key="1">
    <source>
        <dbReference type="ARBA" id="ARBA00004123"/>
    </source>
</evidence>
<comment type="pathway">
    <text evidence="3">tRNA modification; 5-methoxycarbonylmethyl-2-thiouridine-tRNA biosynthesis.</text>
</comment>
<keyword evidence="7" id="KW-0819">tRNA processing</keyword>
<dbReference type="AlphaFoldDB" id="A0A2A9NZE7"/>
<evidence type="ECO:0000256" key="4">
    <source>
        <dbReference type="ARBA" id="ARBA00007573"/>
    </source>
</evidence>
<dbReference type="InterPro" id="IPR008728">
    <property type="entry name" value="Elongator_complex_protein_4"/>
</dbReference>
<keyword evidence="6" id="KW-0963">Cytoplasm</keyword>
<comment type="caution">
    <text evidence="10">The sequence shown here is derived from an EMBL/GenBank/DDBJ whole genome shotgun (WGS) entry which is preliminary data.</text>
</comment>
<dbReference type="Gene3D" id="3.40.50.300">
    <property type="entry name" value="P-loop containing nucleotide triphosphate hydrolases"/>
    <property type="match status" value="1"/>
</dbReference>
<comment type="similarity">
    <text evidence="4">Belongs to the ELP4 family.</text>
</comment>
<organism evidence="10 11">
    <name type="scientific">Ophiocordyceps unilateralis</name>
    <name type="common">Zombie-ant fungus</name>
    <name type="synonym">Torrubia unilateralis</name>
    <dbReference type="NCBI Taxonomy" id="268505"/>
    <lineage>
        <taxon>Eukaryota</taxon>
        <taxon>Fungi</taxon>
        <taxon>Dikarya</taxon>
        <taxon>Ascomycota</taxon>
        <taxon>Pezizomycotina</taxon>
        <taxon>Sordariomycetes</taxon>
        <taxon>Hypocreomycetidae</taxon>
        <taxon>Hypocreales</taxon>
        <taxon>Ophiocordycipitaceae</taxon>
        <taxon>Ophiocordyceps</taxon>
    </lineage>
</organism>
<accession>A0A2A9NZE7</accession>
<dbReference type="CDD" id="cd19494">
    <property type="entry name" value="Elp4"/>
    <property type="match status" value="1"/>
</dbReference>
<name>A0A2A9NZE7_OPHUN</name>
<dbReference type="InterPro" id="IPR027417">
    <property type="entry name" value="P-loop_NTPase"/>
</dbReference>
<feature type="compositionally biased region" description="Polar residues" evidence="9">
    <location>
        <begin position="38"/>
        <end position="47"/>
    </location>
</feature>
<evidence type="ECO:0000256" key="2">
    <source>
        <dbReference type="ARBA" id="ARBA00004496"/>
    </source>
</evidence>
<evidence type="ECO:0000313" key="11">
    <source>
        <dbReference type="Proteomes" id="UP000037136"/>
    </source>
</evidence>
<reference evidence="10 11" key="1">
    <citation type="journal article" date="2015" name="BMC Genomics">
        <title>Gene expression during zombie ant biting behavior reflects the complexity underlying fungal parasitic behavioral manipulation.</title>
        <authorList>
            <person name="de Bekker C."/>
            <person name="Ohm R.A."/>
            <person name="Loreto R.G."/>
            <person name="Sebastian A."/>
            <person name="Albert I."/>
            <person name="Merrow M."/>
            <person name="Brachmann A."/>
            <person name="Hughes D.P."/>
        </authorList>
    </citation>
    <scope>NUCLEOTIDE SEQUENCE [LARGE SCALE GENOMIC DNA]</scope>
    <source>
        <strain evidence="10 11">SC16a</strain>
    </source>
</reference>
<dbReference type="PANTHER" id="PTHR12896:SF1">
    <property type="entry name" value="ELONGATOR COMPLEX PROTEIN 4"/>
    <property type="match status" value="1"/>
</dbReference>
<keyword evidence="8" id="KW-0539">Nucleus</keyword>
<dbReference type="PANTHER" id="PTHR12896">
    <property type="entry name" value="PAX6 NEIGHBOR PROTEIN PAXNEB"/>
    <property type="match status" value="1"/>
</dbReference>
<evidence type="ECO:0000256" key="6">
    <source>
        <dbReference type="ARBA" id="ARBA00022490"/>
    </source>
</evidence>
<sequence length="361" mass="40178">MAFRKRNHVIHLSASSARSDEDQKLGCGNSPPLPQECQPRTSTGTPSLDQILTSQRGLPLGTSLLVEETGTTDHGCTLLRYFAAEGLVQGHQIHCHGLSDVWQQLPGLVGEQQSKDITSNTRPHDKMKIAWRYETLNPGSCIIKDISGPSEPFCHTFDLSKRLERSAIRGQLLTSCHGSFEDDRAETTLKSFLTELETRLRSSSPLSMHRIMVPSLLSPALYGPTSYEPQGVLQFIHGVRSLLRQFTTATALVSIPISLYPRPSGLLRWIELLFDGVIEIDSLHCEGQSSHSEKTVQGVLRILSLPLFQERGGGHESFFVQQESFIMTNAIGGLTIQPSNWLPIMVEKSDRQYMSNNNMHF</sequence>
<protein>
    <recommendedName>
        <fullName evidence="5">Elongator complex protein 4</fullName>
    </recommendedName>
</protein>
<reference evidence="10 11" key="2">
    <citation type="journal article" date="2017" name="Sci. Rep.">
        <title>Ant-infecting Ophiocordyceps genomes reveal a high diversity of potential behavioral manipulation genes and a possible major role for enterotoxins.</title>
        <authorList>
            <person name="de Bekker C."/>
            <person name="Ohm R.A."/>
            <person name="Evans H.C."/>
            <person name="Brachmann A."/>
            <person name="Hughes D.P."/>
        </authorList>
    </citation>
    <scope>NUCLEOTIDE SEQUENCE [LARGE SCALE GENOMIC DNA]</scope>
    <source>
        <strain evidence="10 11">SC16a</strain>
    </source>
</reference>
<dbReference type="STRING" id="268505.A0A2A9NZE7"/>
<evidence type="ECO:0000313" key="10">
    <source>
        <dbReference type="EMBL" id="PFH55239.1"/>
    </source>
</evidence>
<dbReference type="OrthoDB" id="289162at2759"/>
<evidence type="ECO:0000256" key="8">
    <source>
        <dbReference type="ARBA" id="ARBA00023242"/>
    </source>
</evidence>
<dbReference type="GO" id="GO:0005737">
    <property type="term" value="C:cytoplasm"/>
    <property type="evidence" value="ECO:0007669"/>
    <property type="project" value="UniProtKB-SubCell"/>
</dbReference>
<dbReference type="UniPathway" id="UPA00988"/>